<organism evidence="1 2">
    <name type="scientific">Marchantia polymorpha</name>
    <name type="common">Common liverwort</name>
    <name type="synonym">Marchantia aquatica</name>
    <dbReference type="NCBI Taxonomy" id="3197"/>
    <lineage>
        <taxon>Eukaryota</taxon>
        <taxon>Viridiplantae</taxon>
        <taxon>Streptophyta</taxon>
        <taxon>Embryophyta</taxon>
        <taxon>Marchantiophyta</taxon>
        <taxon>Marchantiopsida</taxon>
        <taxon>Marchantiidae</taxon>
        <taxon>Marchantiales</taxon>
        <taxon>Marchantiaceae</taxon>
        <taxon>Marchantia</taxon>
    </lineage>
</organism>
<evidence type="ECO:0000313" key="2">
    <source>
        <dbReference type="Proteomes" id="UP000244005"/>
    </source>
</evidence>
<reference evidence="2" key="1">
    <citation type="journal article" date="2017" name="Cell">
        <title>Insights into land plant evolution garnered from the Marchantia polymorpha genome.</title>
        <authorList>
            <person name="Bowman J.L."/>
            <person name="Kohchi T."/>
            <person name="Yamato K.T."/>
            <person name="Jenkins J."/>
            <person name="Shu S."/>
            <person name="Ishizaki K."/>
            <person name="Yamaoka S."/>
            <person name="Nishihama R."/>
            <person name="Nakamura Y."/>
            <person name="Berger F."/>
            <person name="Adam C."/>
            <person name="Aki S.S."/>
            <person name="Althoff F."/>
            <person name="Araki T."/>
            <person name="Arteaga-Vazquez M.A."/>
            <person name="Balasubrmanian S."/>
            <person name="Barry K."/>
            <person name="Bauer D."/>
            <person name="Boehm C.R."/>
            <person name="Briginshaw L."/>
            <person name="Caballero-Perez J."/>
            <person name="Catarino B."/>
            <person name="Chen F."/>
            <person name="Chiyoda S."/>
            <person name="Chovatia M."/>
            <person name="Davies K.M."/>
            <person name="Delmans M."/>
            <person name="Demura T."/>
            <person name="Dierschke T."/>
            <person name="Dolan L."/>
            <person name="Dorantes-Acosta A.E."/>
            <person name="Eklund D.M."/>
            <person name="Florent S.N."/>
            <person name="Flores-Sandoval E."/>
            <person name="Fujiyama A."/>
            <person name="Fukuzawa H."/>
            <person name="Galik B."/>
            <person name="Grimanelli D."/>
            <person name="Grimwood J."/>
            <person name="Grossniklaus U."/>
            <person name="Hamada T."/>
            <person name="Haseloff J."/>
            <person name="Hetherington A.J."/>
            <person name="Higo A."/>
            <person name="Hirakawa Y."/>
            <person name="Hundley H.N."/>
            <person name="Ikeda Y."/>
            <person name="Inoue K."/>
            <person name="Inoue S.I."/>
            <person name="Ishida S."/>
            <person name="Jia Q."/>
            <person name="Kakita M."/>
            <person name="Kanazawa T."/>
            <person name="Kawai Y."/>
            <person name="Kawashima T."/>
            <person name="Kennedy M."/>
            <person name="Kinose K."/>
            <person name="Kinoshita T."/>
            <person name="Kohara Y."/>
            <person name="Koide E."/>
            <person name="Komatsu K."/>
            <person name="Kopischke S."/>
            <person name="Kubo M."/>
            <person name="Kyozuka J."/>
            <person name="Lagercrantz U."/>
            <person name="Lin S.S."/>
            <person name="Lindquist E."/>
            <person name="Lipzen A.M."/>
            <person name="Lu C.W."/>
            <person name="De Luna E."/>
            <person name="Martienssen R.A."/>
            <person name="Minamino N."/>
            <person name="Mizutani M."/>
            <person name="Mizutani M."/>
            <person name="Mochizuki N."/>
            <person name="Monte I."/>
            <person name="Mosher R."/>
            <person name="Nagasaki H."/>
            <person name="Nakagami H."/>
            <person name="Naramoto S."/>
            <person name="Nishitani K."/>
            <person name="Ohtani M."/>
            <person name="Okamoto T."/>
            <person name="Okumura M."/>
            <person name="Phillips J."/>
            <person name="Pollak B."/>
            <person name="Reinders A."/>
            <person name="Rovekamp M."/>
            <person name="Sano R."/>
            <person name="Sawa S."/>
            <person name="Schmid M.W."/>
            <person name="Shirakawa M."/>
            <person name="Solano R."/>
            <person name="Spunde A."/>
            <person name="Suetsugu N."/>
            <person name="Sugano S."/>
            <person name="Sugiyama A."/>
            <person name="Sun R."/>
            <person name="Suzuki Y."/>
            <person name="Takenaka M."/>
            <person name="Takezawa D."/>
            <person name="Tomogane H."/>
            <person name="Tsuzuki M."/>
            <person name="Ueda T."/>
            <person name="Umeda M."/>
            <person name="Ward J.M."/>
            <person name="Watanabe Y."/>
            <person name="Yazaki K."/>
            <person name="Yokoyama R."/>
            <person name="Yoshitake Y."/>
            <person name="Yotsui I."/>
            <person name="Zachgo S."/>
            <person name="Schmutz J."/>
        </authorList>
    </citation>
    <scope>NUCLEOTIDE SEQUENCE [LARGE SCALE GENOMIC DNA]</scope>
    <source>
        <strain evidence="2">Tak-1</strain>
    </source>
</reference>
<accession>A0A2R6W2W0</accession>
<gene>
    <name evidence="1" type="ORF">MARPO_0171s0005</name>
</gene>
<sequence>MLPEQKLSLATREKGSANMLLLLTALTFQRFRPPSPLTLGDCTCHVCVWHRSSQSHMERTRAALCIKRIDLRSRDAITHSPHPCVTIFYTNW</sequence>
<name>A0A2R6W2W0_MARPO</name>
<dbReference type="EMBL" id="KZ772841">
    <property type="protein sequence ID" value="PTQ28162.1"/>
    <property type="molecule type" value="Genomic_DNA"/>
</dbReference>
<proteinExistence type="predicted"/>
<evidence type="ECO:0000313" key="1">
    <source>
        <dbReference type="EMBL" id="PTQ28162.1"/>
    </source>
</evidence>
<dbReference type="Proteomes" id="UP000244005">
    <property type="component" value="Unassembled WGS sequence"/>
</dbReference>
<keyword evidence="2" id="KW-1185">Reference proteome</keyword>
<dbReference type="AlphaFoldDB" id="A0A2R6W2W0"/>
<protein>
    <submittedName>
        <fullName evidence="1">Uncharacterized protein</fullName>
    </submittedName>
</protein>